<proteinExistence type="predicted"/>
<sequence length="419" mass="47178">MVIHIEPFKYLPARLGDSACLLDASALLCNVWDIYRRNEKKILLSHMPAYGKAIHSLARTLESDKAYTVDTLAAVTVIQQAELYFDQGNSRLQHEKGLMTLFSRIGPPKPGDKLHARLGMAAYVLLLPHWIASGGGTTNVFDTPEWISAFAGSVADYLNAEKLKPLLEEAFDFYNTLCARFPQILQAIKAPSAYSLGLSTSKPYDVTRLLQGLAAKSEQACSELLKKMKENNLLKEEEDPESPFMLKYWVLTPFSCQFLLGLLTVRLIILLASLKWNSTQGKSEKAAALFATLRTTCLTIWRFIPFLRDHDLLTVPLPRQSISSTFAFANAQEKDYMIGVFEKLDLFQTTNNDRIKALRSRALIERDKSASWINVDATVTEDSAGDLFHGWLNKFLSRRMSQRIQSSSFVSTTTSYKRN</sequence>
<dbReference type="Proteomes" id="UP000754883">
    <property type="component" value="Unassembled WGS sequence"/>
</dbReference>
<evidence type="ECO:0000313" key="2">
    <source>
        <dbReference type="Proteomes" id="UP000754883"/>
    </source>
</evidence>
<reference evidence="1 2" key="2">
    <citation type="submission" date="2021-10" db="EMBL/GenBank/DDBJ databases">
        <authorList>
            <person name="Piombo E."/>
        </authorList>
    </citation>
    <scope>NUCLEOTIDE SEQUENCE [LARGE SCALE GENOMIC DNA]</scope>
</reference>
<comment type="caution">
    <text evidence="1">The sequence shown here is derived from an EMBL/GenBank/DDBJ whole genome shotgun (WGS) entry which is preliminary data.</text>
</comment>
<gene>
    <name evidence="1" type="ORF">CBYS24578_00008304</name>
</gene>
<reference evidence="2" key="1">
    <citation type="submission" date="2019-06" db="EMBL/GenBank/DDBJ databases">
        <authorList>
            <person name="Broberg M."/>
        </authorList>
    </citation>
    <scope>NUCLEOTIDE SEQUENCE [LARGE SCALE GENOMIC DNA]</scope>
</reference>
<dbReference type="EMBL" id="CABFNO020001323">
    <property type="protein sequence ID" value="CAG9981321.1"/>
    <property type="molecule type" value="Genomic_DNA"/>
</dbReference>
<protein>
    <submittedName>
        <fullName evidence="1">Uncharacterized protein</fullName>
    </submittedName>
</protein>
<dbReference type="AlphaFoldDB" id="A0A9N9U8B0"/>
<dbReference type="OrthoDB" id="3037908at2759"/>
<name>A0A9N9U8B0_9HYPO</name>
<keyword evidence="2" id="KW-1185">Reference proteome</keyword>
<organism evidence="1 2">
    <name type="scientific">Clonostachys byssicola</name>
    <dbReference type="NCBI Taxonomy" id="160290"/>
    <lineage>
        <taxon>Eukaryota</taxon>
        <taxon>Fungi</taxon>
        <taxon>Dikarya</taxon>
        <taxon>Ascomycota</taxon>
        <taxon>Pezizomycotina</taxon>
        <taxon>Sordariomycetes</taxon>
        <taxon>Hypocreomycetidae</taxon>
        <taxon>Hypocreales</taxon>
        <taxon>Bionectriaceae</taxon>
        <taxon>Clonostachys</taxon>
    </lineage>
</organism>
<accession>A0A9N9U8B0</accession>
<evidence type="ECO:0000313" key="1">
    <source>
        <dbReference type="EMBL" id="CAG9981321.1"/>
    </source>
</evidence>